<evidence type="ECO:0000313" key="3">
    <source>
        <dbReference type="Proteomes" id="UP000649617"/>
    </source>
</evidence>
<dbReference type="GO" id="GO:0005509">
    <property type="term" value="F:calcium ion binding"/>
    <property type="evidence" value="ECO:0007669"/>
    <property type="project" value="InterPro"/>
</dbReference>
<accession>A0A812J335</accession>
<sequence>PGGATASSWRPRTQALATASGAVGARGARQSVEISDEVQVVLARARQTLLRRPRAKGNWVQAFARHDTTGLGELSPEQFATFLQSLSVGLSLREATETSVCWKPFMATHHWVDAPVIDLEDDDLLSVGKSPVANSWKVPLQAFHCPAIDLTQQEALLEPPKAAHPSQKARRRFLVRIRQATKALQSPQAAQAPGQVHQRLREGLLGATMQRLQFRAVVARRGKTRGRKVWQKETLLLRNVAATAGDLPDRIYTDHVWLKVGKQIERLAPKPGQLIEFDARVRWYRPLAMGNDMGRTGSKGLKVQLLDLEASELVDSIVTCLLSDRSTVSLAVFGEAIEHALSTGESDAVQLATALAGESAEGLAALVGQNAVDAVTSLPESPDPDRVHRFLLWLPKHADGSVDWVIAEEWRVASCKSVRVG</sequence>
<name>A0A812J335_SYMPI</name>
<gene>
    <name evidence="2" type="ORF">SPIL2461_LOCUS1477</name>
</gene>
<evidence type="ECO:0000313" key="2">
    <source>
        <dbReference type="EMBL" id="CAE7191003.1"/>
    </source>
</evidence>
<dbReference type="AlphaFoldDB" id="A0A812J335"/>
<dbReference type="Proteomes" id="UP000649617">
    <property type="component" value="Unassembled WGS sequence"/>
</dbReference>
<dbReference type="PROSITE" id="PS50222">
    <property type="entry name" value="EF_HAND_2"/>
    <property type="match status" value="1"/>
</dbReference>
<reference evidence="2" key="1">
    <citation type="submission" date="2021-02" db="EMBL/GenBank/DDBJ databases">
        <authorList>
            <person name="Dougan E. K."/>
            <person name="Rhodes N."/>
            <person name="Thang M."/>
            <person name="Chan C."/>
        </authorList>
    </citation>
    <scope>NUCLEOTIDE SEQUENCE</scope>
</reference>
<feature type="non-terminal residue" evidence="2">
    <location>
        <position position="421"/>
    </location>
</feature>
<proteinExistence type="predicted"/>
<dbReference type="OrthoDB" id="10253246at2759"/>
<feature type="domain" description="EF-hand" evidence="1">
    <location>
        <begin position="54"/>
        <end position="89"/>
    </location>
</feature>
<evidence type="ECO:0000259" key="1">
    <source>
        <dbReference type="PROSITE" id="PS50222"/>
    </source>
</evidence>
<dbReference type="EMBL" id="CAJNIZ010001447">
    <property type="protein sequence ID" value="CAE7191003.1"/>
    <property type="molecule type" value="Genomic_DNA"/>
</dbReference>
<organism evidence="2 3">
    <name type="scientific">Symbiodinium pilosum</name>
    <name type="common">Dinoflagellate</name>
    <dbReference type="NCBI Taxonomy" id="2952"/>
    <lineage>
        <taxon>Eukaryota</taxon>
        <taxon>Sar</taxon>
        <taxon>Alveolata</taxon>
        <taxon>Dinophyceae</taxon>
        <taxon>Suessiales</taxon>
        <taxon>Symbiodiniaceae</taxon>
        <taxon>Symbiodinium</taxon>
    </lineage>
</organism>
<dbReference type="InterPro" id="IPR002048">
    <property type="entry name" value="EF_hand_dom"/>
</dbReference>
<protein>
    <recommendedName>
        <fullName evidence="1">EF-hand domain-containing protein</fullName>
    </recommendedName>
</protein>
<keyword evidence="3" id="KW-1185">Reference proteome</keyword>
<comment type="caution">
    <text evidence="2">The sequence shown here is derived from an EMBL/GenBank/DDBJ whole genome shotgun (WGS) entry which is preliminary data.</text>
</comment>